<keyword evidence="2" id="KW-1185">Reference proteome</keyword>
<protein>
    <submittedName>
        <fullName evidence="1">Unnamed protein product</fullName>
    </submittedName>
</protein>
<sequence>MNGISNIKRYHVAKVYRRDQPAMTKGRMREFYQCDFDIAGEYDSMVPDAEIMNVLVSGLKSLGILDFKIKLNHRKILDGIFQVCGVADEDVRKVSSAVDKLDKSPWEAVKKEMVVEKNQSEEVADKIWEFVKLKGEIRPVLATLKSNELLMANESANLEV</sequence>
<evidence type="ECO:0000313" key="2">
    <source>
        <dbReference type="Proteomes" id="UP001165064"/>
    </source>
</evidence>
<reference evidence="1" key="1">
    <citation type="submission" date="2023-04" db="EMBL/GenBank/DDBJ databases">
        <title>Ambrosiozyma monospora NBRC 10751.</title>
        <authorList>
            <person name="Ichikawa N."/>
            <person name="Sato H."/>
            <person name="Tonouchi N."/>
        </authorList>
    </citation>
    <scope>NUCLEOTIDE SEQUENCE</scope>
    <source>
        <strain evidence="1">NBRC 10751</strain>
    </source>
</reference>
<organism evidence="1 2">
    <name type="scientific">Ambrosiozyma monospora</name>
    <name type="common">Yeast</name>
    <name type="synonym">Endomycopsis monosporus</name>
    <dbReference type="NCBI Taxonomy" id="43982"/>
    <lineage>
        <taxon>Eukaryota</taxon>
        <taxon>Fungi</taxon>
        <taxon>Dikarya</taxon>
        <taxon>Ascomycota</taxon>
        <taxon>Saccharomycotina</taxon>
        <taxon>Pichiomycetes</taxon>
        <taxon>Pichiales</taxon>
        <taxon>Pichiaceae</taxon>
        <taxon>Ambrosiozyma</taxon>
    </lineage>
</organism>
<name>A0ACB5UAY8_AMBMO</name>
<proteinExistence type="predicted"/>
<evidence type="ECO:0000313" key="1">
    <source>
        <dbReference type="EMBL" id="GMF06300.1"/>
    </source>
</evidence>
<dbReference type="Proteomes" id="UP001165064">
    <property type="component" value="Unassembled WGS sequence"/>
</dbReference>
<dbReference type="EMBL" id="BSXS01015028">
    <property type="protein sequence ID" value="GMF06300.1"/>
    <property type="molecule type" value="Genomic_DNA"/>
</dbReference>
<gene>
    <name evidence="1" type="ORF">Amon02_001263900</name>
</gene>
<comment type="caution">
    <text evidence="1">The sequence shown here is derived from an EMBL/GenBank/DDBJ whole genome shotgun (WGS) entry which is preliminary data.</text>
</comment>
<accession>A0ACB5UAY8</accession>